<dbReference type="Proteomes" id="UP000032564">
    <property type="component" value="Unassembled WGS sequence"/>
</dbReference>
<evidence type="ECO:0000313" key="3">
    <source>
        <dbReference type="Proteomes" id="UP000032564"/>
    </source>
</evidence>
<sequence length="251" mass="28245">MSVSIKKNLIAIGDIHGMAQTLELLLSTLTMEFKPENTRFVFLGDLIDRGPNSSQAVDLVCDVIDYYPGSVCIRGNHDMYMDCMSSLSIAHDESTTWMCLGGKTTLESYGLDPDDLIDSGKKFNRSHPRHMSLFRNARSHFETQRYYFTHAGVDPSVPLSEQDNHVLMWIRKGFLDSTEVLEKIVVHGHTITGSTLPEIFENRVALDVGSYRTDKIAAATFVDDELNGFFVGQVTASLSEVRRFDHQMNEI</sequence>
<proteinExistence type="predicted"/>
<evidence type="ECO:0000313" key="2">
    <source>
        <dbReference type="EMBL" id="KJF74784.1"/>
    </source>
</evidence>
<gene>
    <name evidence="2" type="ORF">RP75_05805</name>
</gene>
<dbReference type="Gene3D" id="3.60.21.10">
    <property type="match status" value="1"/>
</dbReference>
<accession>A0ABR5DCW0</accession>
<name>A0ABR5DCW0_9HYPH</name>
<keyword evidence="3" id="KW-1185">Reference proteome</keyword>
<dbReference type="SUPFAM" id="SSF56300">
    <property type="entry name" value="Metallo-dependent phosphatases"/>
    <property type="match status" value="1"/>
</dbReference>
<organism evidence="2 3">
    <name type="scientific">Agrobacterium arsenijevicii</name>
    <dbReference type="NCBI Taxonomy" id="1585697"/>
    <lineage>
        <taxon>Bacteria</taxon>
        <taxon>Pseudomonadati</taxon>
        <taxon>Pseudomonadota</taxon>
        <taxon>Alphaproteobacteria</taxon>
        <taxon>Hyphomicrobiales</taxon>
        <taxon>Rhizobiaceae</taxon>
        <taxon>Rhizobium/Agrobacterium group</taxon>
        <taxon>Agrobacterium</taxon>
    </lineage>
</organism>
<comment type="caution">
    <text evidence="2">The sequence shown here is derived from an EMBL/GenBank/DDBJ whole genome shotgun (WGS) entry which is preliminary data.</text>
</comment>
<dbReference type="InterPro" id="IPR004843">
    <property type="entry name" value="Calcineurin-like_PHP"/>
</dbReference>
<dbReference type="PANTHER" id="PTHR42850:SF4">
    <property type="entry name" value="ZINC-DEPENDENT ENDOPOLYPHOSPHATASE"/>
    <property type="match status" value="1"/>
</dbReference>
<dbReference type="Pfam" id="PF00149">
    <property type="entry name" value="Metallophos"/>
    <property type="match status" value="1"/>
</dbReference>
<feature type="domain" description="Calcineurin-like phosphoesterase" evidence="1">
    <location>
        <begin position="9"/>
        <end position="189"/>
    </location>
</feature>
<dbReference type="InterPro" id="IPR029052">
    <property type="entry name" value="Metallo-depent_PP-like"/>
</dbReference>
<protein>
    <recommendedName>
        <fullName evidence="1">Calcineurin-like phosphoesterase domain-containing protein</fullName>
    </recommendedName>
</protein>
<reference evidence="2 3" key="1">
    <citation type="submission" date="2014-12" db="EMBL/GenBank/DDBJ databases">
        <authorList>
            <person name="Kuzmanovic N."/>
            <person name="Pulawska J."/>
            <person name="Obradovic A."/>
        </authorList>
    </citation>
    <scope>NUCLEOTIDE SEQUENCE [LARGE SCALE GENOMIC DNA]</scope>
    <source>
        <strain evidence="2 3">KFB 330</strain>
    </source>
</reference>
<dbReference type="InterPro" id="IPR050126">
    <property type="entry name" value="Ap4A_hydrolase"/>
</dbReference>
<evidence type="ECO:0000259" key="1">
    <source>
        <dbReference type="Pfam" id="PF00149"/>
    </source>
</evidence>
<dbReference type="PANTHER" id="PTHR42850">
    <property type="entry name" value="METALLOPHOSPHOESTERASE"/>
    <property type="match status" value="1"/>
</dbReference>
<dbReference type="EMBL" id="JWIT01000003">
    <property type="protein sequence ID" value="KJF74784.1"/>
    <property type="molecule type" value="Genomic_DNA"/>
</dbReference>